<keyword evidence="3" id="KW-1185">Reference proteome</keyword>
<dbReference type="Gene3D" id="3.60.60.10">
    <property type="entry name" value="Penicillin V Acylase, Chain A"/>
    <property type="match status" value="1"/>
</dbReference>
<geneLocation type="plasmid" evidence="2">
    <name>unnamed1</name>
</geneLocation>
<sequence length="468" mass="54453">MKTKIVYICLLIVSTFIPINACTIFLANDGKNIWIGNNEDESPDMKYRFWYIPREEKSWGYMLWSEKHDGYNDVMWQYPQGGMNEHGLFLDYTAIDDIPVIVNSSKINREQEVVNDILKKCKSVKEALQLIAPYNLLKLSGAQLFIADSSRDYATIHGNYIVTKTTRNFSLTNYCIANGHQETCWRRETSTDLLAQSHSFTEKKITHILTETAQREPGDIITNYSMTINLKKQEMVLYLKGDFTTPVRFKLAKELKKGKHSSDITEYFPKNIRSLLSSIYQNKGMDETIRLYNSLFKNSSEIYNFKNNDAIYFGADLLRTHKTDDAITFIENLKKRTGKSILINDWLAIAYQYKGDSIQSQKYFYSVLQDSPNDYLANLYGKRNSRKVIFKINAWPGAHNVKLIGSFTQWLKEPIVLEKQKGYWYAEVEVLKGRHEYKFLVDDVFYLADPFNLIYIWNGNNVNSVLPF</sequence>
<feature type="domain" description="AMP-activated protein kinase glycogen-binding" evidence="1">
    <location>
        <begin position="397"/>
        <end position="464"/>
    </location>
</feature>
<dbReference type="InterPro" id="IPR014756">
    <property type="entry name" value="Ig_E-set"/>
</dbReference>
<dbReference type="CDD" id="cd02859">
    <property type="entry name" value="E_set_AMPKbeta_like_N"/>
    <property type="match status" value="1"/>
</dbReference>
<reference evidence="2 3" key="1">
    <citation type="submission" date="2019-08" db="EMBL/GenBank/DDBJ databases">
        <title>Draft genome sequence of Chryseobacterium sp. Gsoil 183.</title>
        <authorList>
            <person name="Im W.-T."/>
        </authorList>
    </citation>
    <scope>NUCLEOTIDE SEQUENCE [LARGE SCALE GENOMIC DNA]</scope>
    <source>
        <strain evidence="2 3">Gsoil 183</strain>
        <plasmid evidence="2">unnamed1</plasmid>
    </source>
</reference>
<comment type="caution">
    <text evidence="2">The sequence shown here is derived from an EMBL/GenBank/DDBJ whole genome shotgun (WGS) entry which is preliminary data.</text>
</comment>
<evidence type="ECO:0000313" key="2">
    <source>
        <dbReference type="EMBL" id="TZG00050.1"/>
    </source>
</evidence>
<proteinExistence type="predicted"/>
<dbReference type="OrthoDB" id="738883at2"/>
<dbReference type="InterPro" id="IPR013783">
    <property type="entry name" value="Ig-like_fold"/>
</dbReference>
<protein>
    <recommendedName>
        <fullName evidence="1">AMP-activated protein kinase glycogen-binding domain-containing protein</fullName>
    </recommendedName>
</protein>
<dbReference type="Pfam" id="PF16561">
    <property type="entry name" value="AMPK1_CBM"/>
    <property type="match status" value="1"/>
</dbReference>
<dbReference type="Proteomes" id="UP000323884">
    <property type="component" value="Unassembled WGS sequence"/>
</dbReference>
<evidence type="ECO:0000313" key="3">
    <source>
        <dbReference type="Proteomes" id="UP000323884"/>
    </source>
</evidence>
<dbReference type="RefSeq" id="WP_149387089.1">
    <property type="nucleotide sequence ID" value="NZ_VTRU01000001.1"/>
</dbReference>
<dbReference type="AlphaFoldDB" id="A0A5D8ZZ53"/>
<dbReference type="EMBL" id="VTRU01000001">
    <property type="protein sequence ID" value="TZG00050.1"/>
    <property type="molecule type" value="Genomic_DNA"/>
</dbReference>
<gene>
    <name evidence="2" type="ORF">FW781_09030</name>
</gene>
<name>A0A5D8ZZ53_9FLAO</name>
<dbReference type="InterPro" id="IPR032640">
    <property type="entry name" value="AMPK1_CBM"/>
</dbReference>
<organism evidence="2 3">
    <name type="scientific">Chryseobacterium panacisoli</name>
    <dbReference type="NCBI Taxonomy" id="1807141"/>
    <lineage>
        <taxon>Bacteria</taxon>
        <taxon>Pseudomonadati</taxon>
        <taxon>Bacteroidota</taxon>
        <taxon>Flavobacteriia</taxon>
        <taxon>Flavobacteriales</taxon>
        <taxon>Weeksellaceae</taxon>
        <taxon>Chryseobacterium group</taxon>
        <taxon>Chryseobacterium</taxon>
    </lineage>
</organism>
<dbReference type="Gene3D" id="2.60.40.10">
    <property type="entry name" value="Immunoglobulins"/>
    <property type="match status" value="1"/>
</dbReference>
<dbReference type="SUPFAM" id="SSF81296">
    <property type="entry name" value="E set domains"/>
    <property type="match status" value="1"/>
</dbReference>
<evidence type="ECO:0000259" key="1">
    <source>
        <dbReference type="Pfam" id="PF16561"/>
    </source>
</evidence>
<accession>A0A5D8ZZ53</accession>
<dbReference type="InterPro" id="IPR029055">
    <property type="entry name" value="Ntn_hydrolases_N"/>
</dbReference>
<keyword evidence="2" id="KW-0614">Plasmid</keyword>
<dbReference type="SUPFAM" id="SSF56235">
    <property type="entry name" value="N-terminal nucleophile aminohydrolases (Ntn hydrolases)"/>
    <property type="match status" value="1"/>
</dbReference>